<keyword evidence="3" id="KW-1185">Reference proteome</keyword>
<feature type="compositionally biased region" description="Basic residues" evidence="1">
    <location>
        <begin position="148"/>
        <end position="157"/>
    </location>
</feature>
<proteinExistence type="predicted"/>
<feature type="compositionally biased region" description="Polar residues" evidence="1">
    <location>
        <begin position="304"/>
        <end position="313"/>
    </location>
</feature>
<reference evidence="2" key="1">
    <citation type="submission" date="2024-02" db="EMBL/GenBank/DDBJ databases">
        <authorList>
            <consortium name="ELIXIR-Norway"/>
            <consortium name="Elixir Norway"/>
        </authorList>
    </citation>
    <scope>NUCLEOTIDE SEQUENCE</scope>
</reference>
<accession>A0ABP0U6V7</accession>
<name>A0ABP0U6V7_9BRYO</name>
<organism evidence="2 3">
    <name type="scientific">Sphagnum troendelagicum</name>
    <dbReference type="NCBI Taxonomy" id="128251"/>
    <lineage>
        <taxon>Eukaryota</taxon>
        <taxon>Viridiplantae</taxon>
        <taxon>Streptophyta</taxon>
        <taxon>Embryophyta</taxon>
        <taxon>Bryophyta</taxon>
        <taxon>Sphagnophytina</taxon>
        <taxon>Sphagnopsida</taxon>
        <taxon>Sphagnales</taxon>
        <taxon>Sphagnaceae</taxon>
        <taxon>Sphagnum</taxon>
    </lineage>
</organism>
<dbReference type="EMBL" id="OZ019894">
    <property type="protein sequence ID" value="CAK9214385.1"/>
    <property type="molecule type" value="Genomic_DNA"/>
</dbReference>
<feature type="region of interest" description="Disordered" evidence="1">
    <location>
        <begin position="139"/>
        <end position="177"/>
    </location>
</feature>
<feature type="region of interest" description="Disordered" evidence="1">
    <location>
        <begin position="293"/>
        <end position="313"/>
    </location>
</feature>
<gene>
    <name evidence="2" type="ORF">CSSPTR1EN2_LOCUS12205</name>
</gene>
<dbReference type="Proteomes" id="UP001497512">
    <property type="component" value="Chromosome 2"/>
</dbReference>
<feature type="compositionally biased region" description="Basic residues" evidence="1">
    <location>
        <begin position="166"/>
        <end position="177"/>
    </location>
</feature>
<protein>
    <submittedName>
        <fullName evidence="2">Uncharacterized protein</fullName>
    </submittedName>
</protein>
<evidence type="ECO:0000313" key="3">
    <source>
        <dbReference type="Proteomes" id="UP001497512"/>
    </source>
</evidence>
<sequence>MTQAMSSYTSVPARHSSGSLRAGSMQLLSPVWEEYVPPPFCGSKIDDPICSLAATKRSSRKSDHEITRNIGVDASGVEGRKTYSYDTDEKEKSIGVRRSSTSAAAAARRNLFAIVREKLLKWCSWRPIMGGSIHMSTRKPVKVSGLRRAAHKKKIAGRGRNNNTSRRPRWSRNPAHRHRRWQWKMHSMNPLRALAKLPKAYVNMMNGVANSAAFSSSPGLATFPTNSHEFLGHYNHSYHRAVETSDSDELIVKLLQEQLQRSNSSGKHLDGHMSSTSQHYATTTHQYYYHTSRTTSQKTDSKVHATSNDFQFP</sequence>
<evidence type="ECO:0000313" key="2">
    <source>
        <dbReference type="EMBL" id="CAK9214385.1"/>
    </source>
</evidence>
<evidence type="ECO:0000256" key="1">
    <source>
        <dbReference type="SAM" id="MobiDB-lite"/>
    </source>
</evidence>